<keyword evidence="2" id="KW-1185">Reference proteome</keyword>
<dbReference type="AlphaFoldDB" id="A0A0G4JXC8"/>
<gene>
    <name evidence="1" type="ORF">BN1221_03076</name>
</gene>
<dbReference type="EMBL" id="CGIG01000001">
    <property type="protein sequence ID" value="CPR18196.1"/>
    <property type="molecule type" value="Genomic_DNA"/>
</dbReference>
<dbReference type="RefSeq" id="WP_048638020.1">
    <property type="nucleotide sequence ID" value="NZ_CGIG01000001.1"/>
</dbReference>
<proteinExistence type="predicted"/>
<dbReference type="InterPro" id="IPR010260">
    <property type="entry name" value="AlpA"/>
</dbReference>
<evidence type="ECO:0000313" key="2">
    <source>
        <dbReference type="Proteomes" id="UP000044377"/>
    </source>
</evidence>
<dbReference type="Pfam" id="PF05930">
    <property type="entry name" value="Phage_AlpA"/>
    <property type="match status" value="1"/>
</dbReference>
<accession>A0A0G4JXC8</accession>
<evidence type="ECO:0000313" key="1">
    <source>
        <dbReference type="EMBL" id="CPR18196.1"/>
    </source>
</evidence>
<dbReference type="OrthoDB" id="5986966at2"/>
<name>A0A0G4JXC8_9GAMM</name>
<reference evidence="2" key="1">
    <citation type="submission" date="2015-01" db="EMBL/GenBank/DDBJ databases">
        <authorList>
            <person name="Paterson Steve"/>
        </authorList>
    </citation>
    <scope>NUCLEOTIDE SEQUENCE [LARGE SCALE GENOMIC DNA]</scope>
    <source>
        <strain evidence="2">OBR1</strain>
    </source>
</reference>
<organism evidence="1 2">
    <name type="scientific">Brenneria goodwinii</name>
    <dbReference type="NCBI Taxonomy" id="1109412"/>
    <lineage>
        <taxon>Bacteria</taxon>
        <taxon>Pseudomonadati</taxon>
        <taxon>Pseudomonadota</taxon>
        <taxon>Gammaproteobacteria</taxon>
        <taxon>Enterobacterales</taxon>
        <taxon>Pectobacteriaceae</taxon>
        <taxon>Brenneria</taxon>
    </lineage>
</organism>
<protein>
    <submittedName>
        <fullName evidence="1">Uncharacterized protein</fullName>
    </submittedName>
</protein>
<dbReference type="Proteomes" id="UP000044377">
    <property type="component" value="Unassembled WGS sequence"/>
</dbReference>
<sequence length="65" mass="7912">MPDLLNDEMVDMQFITAYTKMTDKYFYKLISEGKFPKQVKIGRSSRWFKKEVVEWLMERVRESRG</sequence>
<dbReference type="Gene3D" id="1.10.238.160">
    <property type="match status" value="1"/>
</dbReference>